<gene>
    <name evidence="10" type="ORF">C1O25_07440</name>
    <name evidence="11" type="ORF">DET48_12364</name>
</gene>
<dbReference type="PROSITE" id="PS50109">
    <property type="entry name" value="HIS_KIN"/>
    <property type="match status" value="1"/>
</dbReference>
<feature type="transmembrane region" description="Helical" evidence="8">
    <location>
        <begin position="12"/>
        <end position="35"/>
    </location>
</feature>
<evidence type="ECO:0000313" key="12">
    <source>
        <dbReference type="Proteomes" id="UP000236547"/>
    </source>
</evidence>
<dbReference type="InterPro" id="IPR050428">
    <property type="entry name" value="TCS_sensor_his_kinase"/>
</dbReference>
<evidence type="ECO:0000256" key="4">
    <source>
        <dbReference type="ARBA" id="ARBA00022679"/>
    </source>
</evidence>
<dbReference type="Proteomes" id="UP000248729">
    <property type="component" value="Unassembled WGS sequence"/>
</dbReference>
<evidence type="ECO:0000313" key="11">
    <source>
        <dbReference type="EMBL" id="RAS60093.1"/>
    </source>
</evidence>
<feature type="transmembrane region" description="Helical" evidence="8">
    <location>
        <begin position="143"/>
        <end position="165"/>
    </location>
</feature>
<proteinExistence type="predicted"/>
<dbReference type="InterPro" id="IPR003661">
    <property type="entry name" value="HisK_dim/P_dom"/>
</dbReference>
<keyword evidence="3" id="KW-0597">Phosphoprotein</keyword>
<dbReference type="EC" id="2.7.13.3" evidence="2"/>
<evidence type="ECO:0000256" key="2">
    <source>
        <dbReference type="ARBA" id="ARBA00012438"/>
    </source>
</evidence>
<dbReference type="AlphaFoldDB" id="A0A329E5V5"/>
<dbReference type="SUPFAM" id="SSF47384">
    <property type="entry name" value="Homodimeric domain of signal transducing histidine kinase"/>
    <property type="match status" value="1"/>
</dbReference>
<dbReference type="PANTHER" id="PTHR45436:SF16">
    <property type="entry name" value="HISTIDINE KINASE"/>
    <property type="match status" value="1"/>
</dbReference>
<dbReference type="Proteomes" id="UP000236547">
    <property type="component" value="Unassembled WGS sequence"/>
</dbReference>
<dbReference type="InterPro" id="IPR036097">
    <property type="entry name" value="HisK_dim/P_sf"/>
</dbReference>
<dbReference type="GO" id="GO:0000155">
    <property type="term" value="F:phosphorelay sensor kinase activity"/>
    <property type="evidence" value="ECO:0007669"/>
    <property type="project" value="InterPro"/>
</dbReference>
<keyword evidence="6 11" id="KW-0418">Kinase</keyword>
<evidence type="ECO:0000256" key="3">
    <source>
        <dbReference type="ARBA" id="ARBA00022553"/>
    </source>
</evidence>
<dbReference type="RefSeq" id="WP_102968167.1">
    <property type="nucleotide sequence ID" value="NZ_JBJKCE010000001.1"/>
</dbReference>
<protein>
    <recommendedName>
        <fullName evidence="2">histidine kinase</fullName>
        <ecNumber evidence="2">2.7.13.3</ecNumber>
    </recommendedName>
</protein>
<name>A0A329E5V5_VIBDI</name>
<dbReference type="Gene3D" id="1.10.287.130">
    <property type="match status" value="1"/>
</dbReference>
<dbReference type="SUPFAM" id="SSF55874">
    <property type="entry name" value="ATPase domain of HSP90 chaperone/DNA topoisomerase II/histidine kinase"/>
    <property type="match status" value="1"/>
</dbReference>
<keyword evidence="5 8" id="KW-0812">Transmembrane</keyword>
<evidence type="ECO:0000256" key="6">
    <source>
        <dbReference type="ARBA" id="ARBA00022777"/>
    </source>
</evidence>
<evidence type="ECO:0000256" key="8">
    <source>
        <dbReference type="SAM" id="Phobius"/>
    </source>
</evidence>
<evidence type="ECO:0000256" key="7">
    <source>
        <dbReference type="ARBA" id="ARBA00022989"/>
    </source>
</evidence>
<reference evidence="11 13" key="2">
    <citation type="submission" date="2018-06" db="EMBL/GenBank/DDBJ databases">
        <title>Freshwater and sediment microbial communities from various areas in North America, analyzing microbe dynamics in response to fracking.</title>
        <authorList>
            <person name="Lamendella R."/>
        </authorList>
    </citation>
    <scope>NUCLEOTIDE SEQUENCE [LARGE SCALE GENOMIC DNA]</scope>
    <source>
        <strain evidence="11 13">99A</strain>
    </source>
</reference>
<comment type="caution">
    <text evidence="11">The sequence shown here is derived from an EMBL/GenBank/DDBJ whole genome shotgun (WGS) entry which is preliminary data.</text>
</comment>
<evidence type="ECO:0000313" key="10">
    <source>
        <dbReference type="EMBL" id="PNI01723.1"/>
    </source>
</evidence>
<sequence>MNTISFANTRTLTGQLALFFTGVALVMGLASYIIFYTALHWSEDKVGERRIEIDKNEAITRFMNGEQGKITIDVLTTAYNDISLVPAEYHKYFEGRDSFVGEVGSDPDSRMVFFSYYYKDGSRKPVILLSDINQIEFGKNETLFSGLIVVTSVAGLLLIFGGLLLRLSQRLIEPINNLTQQLTEHSGNAAHVFEIPSGGASEFKILADELNQYRHEIHSLIKREQAFARYASHELRTPLTIVKGASKLLERNASDDFQKRQIVRINEATAQMSTMVDALLGLVRYERSEEEAVVREVSKTEFETIIELNSAQAKDKDIDIALVFHQMPQLKAAPAVLNMVVGNLLRNAIAATHQGEITLEVSADSLCVRDNGPGLNQAKNQDGHGLGLLIVEDLCRRYHWHFSIKNRPTTGCEALISFGQ</sequence>
<evidence type="ECO:0000256" key="1">
    <source>
        <dbReference type="ARBA" id="ARBA00000085"/>
    </source>
</evidence>
<reference evidence="10 12" key="1">
    <citation type="submission" date="2018-01" db="EMBL/GenBank/DDBJ databases">
        <title>Draft genome sequences of six Vibrio diazotrophicus strains isolated from deep-sea sediments of the Baltic Sea.</title>
        <authorList>
            <person name="Castillo D."/>
            <person name="Vandieken V."/>
            <person name="Chiang O."/>
            <person name="Middelboe M."/>
        </authorList>
    </citation>
    <scope>NUCLEOTIDE SEQUENCE [LARGE SCALE GENOMIC DNA]</scope>
    <source>
        <strain evidence="10 12">65.10M</strain>
    </source>
</reference>
<dbReference type="EMBL" id="QLTR01000023">
    <property type="protein sequence ID" value="RAS60093.1"/>
    <property type="molecule type" value="Genomic_DNA"/>
</dbReference>
<evidence type="ECO:0000256" key="5">
    <source>
        <dbReference type="ARBA" id="ARBA00022692"/>
    </source>
</evidence>
<keyword evidence="7 8" id="KW-1133">Transmembrane helix</keyword>
<keyword evidence="12" id="KW-1185">Reference proteome</keyword>
<dbReference type="Pfam" id="PF02518">
    <property type="entry name" value="HATPase_c"/>
    <property type="match status" value="1"/>
</dbReference>
<evidence type="ECO:0000259" key="9">
    <source>
        <dbReference type="PROSITE" id="PS50109"/>
    </source>
</evidence>
<keyword evidence="8" id="KW-0472">Membrane</keyword>
<dbReference type="CDD" id="cd00082">
    <property type="entry name" value="HisKA"/>
    <property type="match status" value="1"/>
</dbReference>
<accession>A0A329E5V5</accession>
<dbReference type="InterPro" id="IPR036890">
    <property type="entry name" value="HATPase_C_sf"/>
</dbReference>
<comment type="catalytic activity">
    <reaction evidence="1">
        <text>ATP + protein L-histidine = ADP + protein N-phospho-L-histidine.</text>
        <dbReference type="EC" id="2.7.13.3"/>
    </reaction>
</comment>
<evidence type="ECO:0000313" key="13">
    <source>
        <dbReference type="Proteomes" id="UP000248729"/>
    </source>
</evidence>
<organism evidence="11 13">
    <name type="scientific">Vibrio diazotrophicus</name>
    <dbReference type="NCBI Taxonomy" id="685"/>
    <lineage>
        <taxon>Bacteria</taxon>
        <taxon>Pseudomonadati</taxon>
        <taxon>Pseudomonadota</taxon>
        <taxon>Gammaproteobacteria</taxon>
        <taxon>Vibrionales</taxon>
        <taxon>Vibrionaceae</taxon>
        <taxon>Vibrio</taxon>
    </lineage>
</organism>
<dbReference type="Gene3D" id="3.30.565.10">
    <property type="entry name" value="Histidine kinase-like ATPase, C-terminal domain"/>
    <property type="match status" value="1"/>
</dbReference>
<keyword evidence="4" id="KW-0808">Transferase</keyword>
<dbReference type="GO" id="GO:0005886">
    <property type="term" value="C:plasma membrane"/>
    <property type="evidence" value="ECO:0007669"/>
    <property type="project" value="TreeGrafter"/>
</dbReference>
<dbReference type="SMART" id="SM00388">
    <property type="entry name" value="HisKA"/>
    <property type="match status" value="1"/>
</dbReference>
<dbReference type="Pfam" id="PF00512">
    <property type="entry name" value="HisKA"/>
    <property type="match status" value="1"/>
</dbReference>
<dbReference type="InterPro" id="IPR005467">
    <property type="entry name" value="His_kinase_dom"/>
</dbReference>
<feature type="domain" description="Histidine kinase" evidence="9">
    <location>
        <begin position="230"/>
        <end position="420"/>
    </location>
</feature>
<dbReference type="InterPro" id="IPR003594">
    <property type="entry name" value="HATPase_dom"/>
</dbReference>
<dbReference type="EMBL" id="POSM01000007">
    <property type="protein sequence ID" value="PNI01723.1"/>
    <property type="molecule type" value="Genomic_DNA"/>
</dbReference>
<dbReference type="SMART" id="SM00387">
    <property type="entry name" value="HATPase_c"/>
    <property type="match status" value="1"/>
</dbReference>
<dbReference type="PANTHER" id="PTHR45436">
    <property type="entry name" value="SENSOR HISTIDINE KINASE YKOH"/>
    <property type="match status" value="1"/>
</dbReference>